<feature type="compositionally biased region" description="Basic and acidic residues" evidence="2">
    <location>
        <begin position="99"/>
        <end position="111"/>
    </location>
</feature>
<dbReference type="PROSITE" id="PS51141">
    <property type="entry name" value="ZF_SBP"/>
    <property type="match status" value="1"/>
</dbReference>
<name>A0A383VQ67_TETOB</name>
<dbReference type="EMBL" id="FNXT01000763">
    <property type="protein sequence ID" value="SZX66892.1"/>
    <property type="molecule type" value="Genomic_DNA"/>
</dbReference>
<feature type="region of interest" description="Disordered" evidence="2">
    <location>
        <begin position="463"/>
        <end position="488"/>
    </location>
</feature>
<dbReference type="Gene3D" id="4.10.1100.10">
    <property type="entry name" value="Transcription factor, SBP-box domain"/>
    <property type="match status" value="1"/>
</dbReference>
<keyword evidence="1" id="KW-0175">Coiled coil</keyword>
<dbReference type="InterPro" id="IPR004333">
    <property type="entry name" value="SBP_dom"/>
</dbReference>
<feature type="domain" description="SBP-type" evidence="3">
    <location>
        <begin position="18"/>
        <end position="99"/>
    </location>
</feature>
<dbReference type="GO" id="GO:0003677">
    <property type="term" value="F:DNA binding"/>
    <property type="evidence" value="ECO:0007669"/>
    <property type="project" value="InterPro"/>
</dbReference>
<evidence type="ECO:0000256" key="1">
    <source>
        <dbReference type="SAM" id="Coils"/>
    </source>
</evidence>
<dbReference type="Proteomes" id="UP000256970">
    <property type="component" value="Unassembled WGS sequence"/>
</dbReference>
<sequence length="730" mass="74347">MANLVPLDNCPGASPRKDRWCKAVACAVDLHDLGRPYCLKKGLCPEHLKANAVRLKGGGDQLWRFCQQCGKLEPLSCFKQGMRSCRKGLAKRRQNLASKQERQQPEHEISTHRPQPAARRSAFATACNSGSAEGLSMDCTALEHDSIGRTGSSNTTCSILGLLAAAAAAAGSPGMYTCHQQQQVLQQVLLQQLAGSTVGLSEVVPATHQSLLLPQQLSGDAWAAAAHPGTLMLQQQHLHQPLPTGICHGSVQQQVVLLPPPQVLPGSTAAAALSNTLLMQQQQQNSQIYMAAAGPMLLPMAAAGPSLTAYTSSDGLNSASVPADCLDHVAPSFEQLDTAGMQGTPARMSSTGSSCFAGLVKQEYVAPAVPANFTELTGECPATAAAAAAAATGPAGLSEFEELQDWDCHAEAGPAAASAIPGLPFTEAELDALIDEELQTARMQLDNTAAAAAAPAAAGTPLPGPAAAALNDSGGSSGSLQDSGDEGWRGGAESAGYALLNDSQLDGIIEQEMLALGMLVPAGSGGSGYELAGSLGCTANTQHLQPALQVPAGVPEPPASSAVAALHAATAAPSMAAFAPAGTAAAAAAGGVMEPLMTEVIMQAQPLPAAAAASGVAPLQVAGLPQAPLLPPTASMGDMPAAASQAMAAAAAAAGQAMVPTGTAGLLHAAQYARLDALISELVDLRSTMQQQHQQVEQLQQQPQGVLHGHVVASRQSPDSVADTCYHNSW</sequence>
<gene>
    <name evidence="4" type="ORF">BQ4739_LOCUS7322</name>
</gene>
<dbReference type="GO" id="GO:0005634">
    <property type="term" value="C:nucleus"/>
    <property type="evidence" value="ECO:0007669"/>
    <property type="project" value="InterPro"/>
</dbReference>
<evidence type="ECO:0000259" key="3">
    <source>
        <dbReference type="PROSITE" id="PS51141"/>
    </source>
</evidence>
<dbReference type="AlphaFoldDB" id="A0A383VQ67"/>
<proteinExistence type="predicted"/>
<evidence type="ECO:0000313" key="5">
    <source>
        <dbReference type="Proteomes" id="UP000256970"/>
    </source>
</evidence>
<feature type="region of interest" description="Disordered" evidence="2">
    <location>
        <begin position="93"/>
        <end position="123"/>
    </location>
</feature>
<evidence type="ECO:0000256" key="2">
    <source>
        <dbReference type="SAM" id="MobiDB-lite"/>
    </source>
</evidence>
<accession>A0A383VQ67</accession>
<dbReference type="Pfam" id="PF03110">
    <property type="entry name" value="SBP"/>
    <property type="match status" value="1"/>
</dbReference>
<reference evidence="4 5" key="1">
    <citation type="submission" date="2016-10" db="EMBL/GenBank/DDBJ databases">
        <authorList>
            <person name="Cai Z."/>
        </authorList>
    </citation>
    <scope>NUCLEOTIDE SEQUENCE [LARGE SCALE GENOMIC DNA]</scope>
</reference>
<dbReference type="SUPFAM" id="SSF103612">
    <property type="entry name" value="SBT domain"/>
    <property type="match status" value="1"/>
</dbReference>
<protein>
    <recommendedName>
        <fullName evidence="3">SBP-type domain-containing protein</fullName>
    </recommendedName>
</protein>
<feature type="compositionally biased region" description="Low complexity" evidence="2">
    <location>
        <begin position="463"/>
        <end position="482"/>
    </location>
</feature>
<keyword evidence="5" id="KW-1185">Reference proteome</keyword>
<dbReference type="InterPro" id="IPR036893">
    <property type="entry name" value="SBP_sf"/>
</dbReference>
<feature type="coiled-coil region" evidence="1">
    <location>
        <begin position="675"/>
        <end position="702"/>
    </location>
</feature>
<evidence type="ECO:0000313" key="4">
    <source>
        <dbReference type="EMBL" id="SZX66892.1"/>
    </source>
</evidence>
<organism evidence="4 5">
    <name type="scientific">Tetradesmus obliquus</name>
    <name type="common">Green alga</name>
    <name type="synonym">Acutodesmus obliquus</name>
    <dbReference type="NCBI Taxonomy" id="3088"/>
    <lineage>
        <taxon>Eukaryota</taxon>
        <taxon>Viridiplantae</taxon>
        <taxon>Chlorophyta</taxon>
        <taxon>core chlorophytes</taxon>
        <taxon>Chlorophyceae</taxon>
        <taxon>CS clade</taxon>
        <taxon>Sphaeropleales</taxon>
        <taxon>Scenedesmaceae</taxon>
        <taxon>Tetradesmus</taxon>
    </lineage>
</organism>